<feature type="signal peptide" evidence="7">
    <location>
        <begin position="1"/>
        <end position="18"/>
    </location>
</feature>
<comment type="caution">
    <text evidence="9">The sequence shown here is derived from an EMBL/GenBank/DDBJ whole genome shotgun (WGS) entry which is preliminary data.</text>
</comment>
<dbReference type="PANTHER" id="PTHR42973">
    <property type="entry name" value="BINDING OXIDOREDUCTASE, PUTATIVE (AFU_ORTHOLOGUE AFUA_1G17690)-RELATED"/>
    <property type="match status" value="1"/>
</dbReference>
<feature type="compositionally biased region" description="Acidic residues" evidence="6">
    <location>
        <begin position="495"/>
        <end position="517"/>
    </location>
</feature>
<keyword evidence="10" id="KW-1185">Reference proteome</keyword>
<feature type="domain" description="FAD-binding PCMH-type" evidence="8">
    <location>
        <begin position="54"/>
        <end position="228"/>
    </location>
</feature>
<keyword evidence="5" id="KW-0560">Oxidoreductase</keyword>
<protein>
    <submittedName>
        <fullName evidence="9">Glucooligosaccharide oxidase</fullName>
    </submittedName>
</protein>
<dbReference type="RefSeq" id="XP_016646430.1">
    <property type="nucleotide sequence ID" value="XM_016783230.1"/>
</dbReference>
<dbReference type="PANTHER" id="PTHR42973:SF39">
    <property type="entry name" value="FAD-BINDING PCMH-TYPE DOMAIN-CONTAINING PROTEIN"/>
    <property type="match status" value="1"/>
</dbReference>
<evidence type="ECO:0000259" key="8">
    <source>
        <dbReference type="PROSITE" id="PS51387"/>
    </source>
</evidence>
<evidence type="ECO:0000256" key="5">
    <source>
        <dbReference type="ARBA" id="ARBA00023002"/>
    </source>
</evidence>
<dbReference type="Pfam" id="PF08031">
    <property type="entry name" value="BBE"/>
    <property type="match status" value="1"/>
</dbReference>
<proteinExistence type="inferred from homology"/>
<dbReference type="HOGENOM" id="CLU_018354_10_1_1"/>
<keyword evidence="7" id="KW-0732">Signal</keyword>
<evidence type="ECO:0000256" key="2">
    <source>
        <dbReference type="ARBA" id="ARBA00005466"/>
    </source>
</evidence>
<evidence type="ECO:0000313" key="10">
    <source>
        <dbReference type="Proteomes" id="UP000028545"/>
    </source>
</evidence>
<dbReference type="GO" id="GO:0016491">
    <property type="term" value="F:oxidoreductase activity"/>
    <property type="evidence" value="ECO:0007669"/>
    <property type="project" value="UniProtKB-KW"/>
</dbReference>
<evidence type="ECO:0000256" key="3">
    <source>
        <dbReference type="ARBA" id="ARBA00022630"/>
    </source>
</evidence>
<dbReference type="InterPro" id="IPR006094">
    <property type="entry name" value="Oxid_FAD_bind_N"/>
</dbReference>
<dbReference type="SMR" id="A0A084GH19"/>
<dbReference type="KEGG" id="sapo:SAPIO_CDS0456"/>
<feature type="region of interest" description="Disordered" evidence="6">
    <location>
        <begin position="484"/>
        <end position="526"/>
    </location>
</feature>
<dbReference type="AlphaFoldDB" id="A0A084GH19"/>
<keyword evidence="3" id="KW-0285">Flavoprotein</keyword>
<name>A0A084GH19_PSEDA</name>
<dbReference type="InterPro" id="IPR016169">
    <property type="entry name" value="FAD-bd_PCMH_sub2"/>
</dbReference>
<organism evidence="9 10">
    <name type="scientific">Pseudallescheria apiosperma</name>
    <name type="common">Scedosporium apiospermum</name>
    <dbReference type="NCBI Taxonomy" id="563466"/>
    <lineage>
        <taxon>Eukaryota</taxon>
        <taxon>Fungi</taxon>
        <taxon>Dikarya</taxon>
        <taxon>Ascomycota</taxon>
        <taxon>Pezizomycotina</taxon>
        <taxon>Sordariomycetes</taxon>
        <taxon>Hypocreomycetidae</taxon>
        <taxon>Microascales</taxon>
        <taxon>Microascaceae</taxon>
        <taxon>Scedosporium</taxon>
    </lineage>
</organism>
<comment type="cofactor">
    <cofactor evidence="1">
        <name>FAD</name>
        <dbReference type="ChEBI" id="CHEBI:57692"/>
    </cofactor>
</comment>
<dbReference type="InterPro" id="IPR036318">
    <property type="entry name" value="FAD-bd_PCMH-like_sf"/>
</dbReference>
<dbReference type="SUPFAM" id="SSF56176">
    <property type="entry name" value="FAD-binding/transporter-associated domain-like"/>
    <property type="match status" value="1"/>
</dbReference>
<dbReference type="InterPro" id="IPR016166">
    <property type="entry name" value="FAD-bd_PCMH"/>
</dbReference>
<dbReference type="InterPro" id="IPR012951">
    <property type="entry name" value="BBE"/>
</dbReference>
<dbReference type="PROSITE" id="PS51387">
    <property type="entry name" value="FAD_PCMH"/>
    <property type="match status" value="1"/>
</dbReference>
<evidence type="ECO:0000313" key="9">
    <source>
        <dbReference type="EMBL" id="KEZ46631.1"/>
    </source>
</evidence>
<evidence type="ECO:0000256" key="7">
    <source>
        <dbReference type="SAM" id="SignalP"/>
    </source>
</evidence>
<sequence length="526" mass="57971">MFRLAIASLAISATAALALDKRAAVSDCLAEKEVPVSEVGTEDWDWDAAPFNVRTPFTPVAIAVPSTEKHIQDAIQCGVENGVKVTPKCGGHSYANYGFGGEDGHLMLELDRMNKVELDEETGIATVEGGSRLGHVASVLYELGKRDFSHGTCPGVGSGGHVLHGGYGISSHTKGLALDWLLSARVVLANSTVLTASVDENPDLFWAIRGAGSSFGVVSQFKFKTFEVPETVTRFNSILRWNANNSVAGLKALQEWAAEDMPAEMNARVFLTPQIPNLEGLFYGTKEELTEVLSPVLEKVNGMLQDATETDWPGQLSHFGGGLDLDQTHPYNKQDNIYSTSIYTDALTDEQLESLVDYWYTKAKKVRRGWYHHIDFHGGKTSAISAVSNKATSYVHRDKLLMHNFYDHVDIKDTYPEDGFDLFNGFIDAIVGDGDKLDYGAYFNYPDPNLDQDTAQKRYWGEALPKLQEIKAAVDPDEVFYLPQSVRPAKKAGSEEEAPKEEAPEEEAPEEPPVEEEPEKKKKKKC</sequence>
<dbReference type="Gene3D" id="3.40.462.20">
    <property type="match status" value="1"/>
</dbReference>
<dbReference type="EMBL" id="JOWA01000022">
    <property type="protein sequence ID" value="KEZ46631.1"/>
    <property type="molecule type" value="Genomic_DNA"/>
</dbReference>
<comment type="similarity">
    <text evidence="2">Belongs to the oxygen-dependent FAD-linked oxidoreductase family.</text>
</comment>
<dbReference type="Pfam" id="PF01565">
    <property type="entry name" value="FAD_binding_4"/>
    <property type="match status" value="1"/>
</dbReference>
<gene>
    <name evidence="9" type="ORF">SAPIO_CDS0456</name>
</gene>
<dbReference type="Proteomes" id="UP000028545">
    <property type="component" value="Unassembled WGS sequence"/>
</dbReference>
<dbReference type="OMA" id="DTAFYYR"/>
<evidence type="ECO:0000256" key="6">
    <source>
        <dbReference type="SAM" id="MobiDB-lite"/>
    </source>
</evidence>
<dbReference type="GO" id="GO:0071949">
    <property type="term" value="F:FAD binding"/>
    <property type="evidence" value="ECO:0007669"/>
    <property type="project" value="InterPro"/>
</dbReference>
<dbReference type="VEuPathDB" id="FungiDB:SAPIO_CDS0456"/>
<reference evidence="9 10" key="1">
    <citation type="journal article" date="2014" name="Genome Announc.">
        <title>Draft genome sequence of the pathogenic fungus Scedosporium apiospermum.</title>
        <authorList>
            <person name="Vandeputte P."/>
            <person name="Ghamrawi S."/>
            <person name="Rechenmann M."/>
            <person name="Iltis A."/>
            <person name="Giraud S."/>
            <person name="Fleury M."/>
            <person name="Thornton C."/>
            <person name="Delhaes L."/>
            <person name="Meyer W."/>
            <person name="Papon N."/>
            <person name="Bouchara J.P."/>
        </authorList>
    </citation>
    <scope>NUCLEOTIDE SEQUENCE [LARGE SCALE GENOMIC DNA]</scope>
    <source>
        <strain evidence="9 10">IHEM 14462</strain>
    </source>
</reference>
<evidence type="ECO:0000256" key="1">
    <source>
        <dbReference type="ARBA" id="ARBA00001974"/>
    </source>
</evidence>
<dbReference type="InterPro" id="IPR050416">
    <property type="entry name" value="FAD-linked_Oxidoreductase"/>
</dbReference>
<dbReference type="Gene3D" id="3.30.465.10">
    <property type="match status" value="1"/>
</dbReference>
<accession>A0A084GH19</accession>
<feature type="chain" id="PRO_5001775826" evidence="7">
    <location>
        <begin position="19"/>
        <end position="526"/>
    </location>
</feature>
<keyword evidence="4" id="KW-0274">FAD</keyword>
<dbReference type="OrthoDB" id="415825at2759"/>
<evidence type="ECO:0000256" key="4">
    <source>
        <dbReference type="ARBA" id="ARBA00022827"/>
    </source>
</evidence>
<dbReference type="GeneID" id="27718608"/>